<proteinExistence type="predicted"/>
<organism evidence="1">
    <name type="scientific">Arundo donax</name>
    <name type="common">Giant reed</name>
    <name type="synonym">Donax arundinaceus</name>
    <dbReference type="NCBI Taxonomy" id="35708"/>
    <lineage>
        <taxon>Eukaryota</taxon>
        <taxon>Viridiplantae</taxon>
        <taxon>Streptophyta</taxon>
        <taxon>Embryophyta</taxon>
        <taxon>Tracheophyta</taxon>
        <taxon>Spermatophyta</taxon>
        <taxon>Magnoliopsida</taxon>
        <taxon>Liliopsida</taxon>
        <taxon>Poales</taxon>
        <taxon>Poaceae</taxon>
        <taxon>PACMAD clade</taxon>
        <taxon>Arundinoideae</taxon>
        <taxon>Arundineae</taxon>
        <taxon>Arundo</taxon>
    </lineage>
</organism>
<accession>A0A0A9GAK0</accession>
<sequence length="24" mass="2641">MKIHGFVTLVHKVEDPAHCFTGSS</sequence>
<dbReference type="AlphaFoldDB" id="A0A0A9GAK0"/>
<reference evidence="1" key="1">
    <citation type="submission" date="2014-09" db="EMBL/GenBank/DDBJ databases">
        <authorList>
            <person name="Magalhaes I.L.F."/>
            <person name="Oliveira U."/>
            <person name="Santos F.R."/>
            <person name="Vidigal T.H.D.A."/>
            <person name="Brescovit A.D."/>
            <person name="Santos A.J."/>
        </authorList>
    </citation>
    <scope>NUCLEOTIDE SEQUENCE</scope>
    <source>
        <tissue evidence="1">Shoot tissue taken approximately 20 cm above the soil surface</tissue>
    </source>
</reference>
<protein>
    <submittedName>
        <fullName evidence="1">Uncharacterized protein</fullName>
    </submittedName>
</protein>
<evidence type="ECO:0000313" key="1">
    <source>
        <dbReference type="EMBL" id="JAE17703.1"/>
    </source>
</evidence>
<name>A0A0A9GAK0_ARUDO</name>
<dbReference type="EMBL" id="GBRH01180193">
    <property type="protein sequence ID" value="JAE17703.1"/>
    <property type="molecule type" value="Transcribed_RNA"/>
</dbReference>
<reference evidence="1" key="2">
    <citation type="journal article" date="2015" name="Data Brief">
        <title>Shoot transcriptome of the giant reed, Arundo donax.</title>
        <authorList>
            <person name="Barrero R.A."/>
            <person name="Guerrero F.D."/>
            <person name="Moolhuijzen P."/>
            <person name="Goolsby J.A."/>
            <person name="Tidwell J."/>
            <person name="Bellgard S.E."/>
            <person name="Bellgard M.I."/>
        </authorList>
    </citation>
    <scope>NUCLEOTIDE SEQUENCE</scope>
    <source>
        <tissue evidence="1">Shoot tissue taken approximately 20 cm above the soil surface</tissue>
    </source>
</reference>